<feature type="compositionally biased region" description="Polar residues" evidence="1">
    <location>
        <begin position="100"/>
        <end position="120"/>
    </location>
</feature>
<evidence type="ECO:0000256" key="1">
    <source>
        <dbReference type="SAM" id="MobiDB-lite"/>
    </source>
</evidence>
<reference evidence="2" key="1">
    <citation type="journal article" date="2019" name="Sci. Rep.">
        <title>Draft genome of Tanacetum cinerariifolium, the natural source of mosquito coil.</title>
        <authorList>
            <person name="Yamashiro T."/>
            <person name="Shiraishi A."/>
            <person name="Satake H."/>
            <person name="Nakayama K."/>
        </authorList>
    </citation>
    <scope>NUCLEOTIDE SEQUENCE</scope>
</reference>
<dbReference type="AlphaFoldDB" id="A0A699QDS7"/>
<feature type="compositionally biased region" description="Basic and acidic residues" evidence="1">
    <location>
        <begin position="66"/>
        <end position="83"/>
    </location>
</feature>
<proteinExistence type="predicted"/>
<comment type="caution">
    <text evidence="2">The sequence shown here is derived from an EMBL/GenBank/DDBJ whole genome shotgun (WGS) entry which is preliminary data.</text>
</comment>
<protein>
    <submittedName>
        <fullName evidence="2">Uncharacterized protein</fullName>
    </submittedName>
</protein>
<organism evidence="2">
    <name type="scientific">Tanacetum cinerariifolium</name>
    <name type="common">Dalmatian daisy</name>
    <name type="synonym">Chrysanthemum cinerariifolium</name>
    <dbReference type="NCBI Taxonomy" id="118510"/>
    <lineage>
        <taxon>Eukaryota</taxon>
        <taxon>Viridiplantae</taxon>
        <taxon>Streptophyta</taxon>
        <taxon>Embryophyta</taxon>
        <taxon>Tracheophyta</taxon>
        <taxon>Spermatophyta</taxon>
        <taxon>Magnoliopsida</taxon>
        <taxon>eudicotyledons</taxon>
        <taxon>Gunneridae</taxon>
        <taxon>Pentapetalae</taxon>
        <taxon>asterids</taxon>
        <taxon>campanulids</taxon>
        <taxon>Asterales</taxon>
        <taxon>Asteraceae</taxon>
        <taxon>Asteroideae</taxon>
        <taxon>Anthemideae</taxon>
        <taxon>Anthemidinae</taxon>
        <taxon>Tanacetum</taxon>
    </lineage>
</organism>
<evidence type="ECO:0000313" key="2">
    <source>
        <dbReference type="EMBL" id="GFC63907.1"/>
    </source>
</evidence>
<feature type="region of interest" description="Disordered" evidence="1">
    <location>
        <begin position="59"/>
        <end position="144"/>
    </location>
</feature>
<sequence length="144" mass="16565">MSGNILHVHQTQATPAFAQEHQYQLYLTMKDHPQLQQDDLPIWLALKYKFERLYVSDTPCRPSAVHPRDQDNPHDDAHPEGENSAKSQKTSKHVTYVFRESSSSQDYKSEPGPSTSGNQEQLDDFDFWTDSYATNDDEIPIKKV</sequence>
<accession>A0A699QDS7</accession>
<dbReference type="EMBL" id="BKCJ011000035">
    <property type="protein sequence ID" value="GFC63907.1"/>
    <property type="molecule type" value="Genomic_DNA"/>
</dbReference>
<name>A0A699QDS7_TANCI</name>
<gene>
    <name evidence="2" type="ORF">Tci_835877</name>
</gene>